<dbReference type="PANTHER" id="PTHR36179:SF2">
    <property type="entry name" value="LUD DOMAIN-CONTAINING PROTEIN"/>
    <property type="match status" value="1"/>
</dbReference>
<dbReference type="Pfam" id="PF02589">
    <property type="entry name" value="LUD_dom"/>
    <property type="match status" value="1"/>
</dbReference>
<gene>
    <name evidence="2" type="ORF">FYJ83_16620</name>
</gene>
<proteinExistence type="predicted"/>
<dbReference type="AlphaFoldDB" id="A0A6N7XNK4"/>
<evidence type="ECO:0000259" key="1">
    <source>
        <dbReference type="Pfam" id="PF02589"/>
    </source>
</evidence>
<dbReference type="InterPro" id="IPR009501">
    <property type="entry name" value="UCP020269"/>
</dbReference>
<protein>
    <submittedName>
        <fullName evidence="2">Lactate utilization protein</fullName>
    </submittedName>
</protein>
<comment type="caution">
    <text evidence="2">The sequence shown here is derived from an EMBL/GenBank/DDBJ whole genome shotgun (WGS) entry which is preliminary data.</text>
</comment>
<dbReference type="Proteomes" id="UP000469523">
    <property type="component" value="Unassembled WGS sequence"/>
</dbReference>
<accession>A0A6N7XNK4</accession>
<reference evidence="2 3" key="1">
    <citation type="submission" date="2019-09" db="EMBL/GenBank/DDBJ databases">
        <title>In-depth cultivation of the pig gut microbiome towards novel bacterial diversity and tailored functional studies.</title>
        <authorList>
            <person name="Wylensek D."/>
            <person name="Hitch T.C.A."/>
            <person name="Clavel T."/>
        </authorList>
    </citation>
    <scope>NUCLEOTIDE SEQUENCE [LARGE SCALE GENOMIC DNA]</scope>
    <source>
        <strain evidence="2 3">WCA3-693-APC-4?</strain>
    </source>
</reference>
<dbReference type="PIRSF" id="PIRSF020269">
    <property type="entry name" value="DUF1121"/>
    <property type="match status" value="1"/>
</dbReference>
<evidence type="ECO:0000313" key="3">
    <source>
        <dbReference type="Proteomes" id="UP000469523"/>
    </source>
</evidence>
<feature type="domain" description="LUD" evidence="1">
    <location>
        <begin position="4"/>
        <end position="191"/>
    </location>
</feature>
<organism evidence="2 3">
    <name type="scientific">Tissierella pigra</name>
    <dbReference type="NCBI Taxonomy" id="2607614"/>
    <lineage>
        <taxon>Bacteria</taxon>
        <taxon>Bacillati</taxon>
        <taxon>Bacillota</taxon>
        <taxon>Tissierellia</taxon>
        <taxon>Tissierellales</taxon>
        <taxon>Tissierellaceae</taxon>
        <taxon>Tissierella</taxon>
    </lineage>
</organism>
<dbReference type="EMBL" id="VUNQ01000054">
    <property type="protein sequence ID" value="MSU03086.1"/>
    <property type="molecule type" value="Genomic_DNA"/>
</dbReference>
<dbReference type="InterPro" id="IPR003741">
    <property type="entry name" value="LUD_dom"/>
</dbReference>
<sequence length="197" mass="22361">MFLELEKVLKNNGFIVKTFENTTKAKEELLLDIKKEDSVGIGGSMTIQDMGIYEELKERGNEVYWHWRKDTQNPIEKAMTSDIYITSTNAITLDGKLVNMDGNGNRVASMFFGHKDVYIVIGKNKICTDYDAAIERIRNIAAPLNAKRLNLNTPCTHTGKCSDCESPDRICKVETIIHKKPNITTIHIYLVNEELGY</sequence>
<dbReference type="PANTHER" id="PTHR36179">
    <property type="entry name" value="LUD_DOM DOMAIN-CONTAINING PROTEIN"/>
    <property type="match status" value="1"/>
</dbReference>
<evidence type="ECO:0000313" key="2">
    <source>
        <dbReference type="EMBL" id="MSU03086.1"/>
    </source>
</evidence>
<keyword evidence="3" id="KW-1185">Reference proteome</keyword>
<name>A0A6N7XNK4_9FIRM</name>
<dbReference type="RefSeq" id="WP_154442535.1">
    <property type="nucleotide sequence ID" value="NZ_VUNQ01000054.1"/>
</dbReference>